<feature type="region of interest" description="Disordered" evidence="2">
    <location>
        <begin position="1"/>
        <end position="29"/>
    </location>
</feature>
<feature type="domain" description="Xaa-Pro dipeptidyl-peptidase C-terminal" evidence="3">
    <location>
        <begin position="344"/>
        <end position="574"/>
    </location>
</feature>
<dbReference type="SMART" id="SM00939">
    <property type="entry name" value="PepX_C"/>
    <property type="match status" value="1"/>
</dbReference>
<accession>A0ABX2C5H6</accession>
<dbReference type="Pfam" id="PF02129">
    <property type="entry name" value="Peptidase_S15"/>
    <property type="match status" value="1"/>
</dbReference>
<dbReference type="InterPro" id="IPR008979">
    <property type="entry name" value="Galactose-bd-like_sf"/>
</dbReference>
<dbReference type="Gene3D" id="2.60.120.260">
    <property type="entry name" value="Galactose-binding domain-like"/>
    <property type="match status" value="1"/>
</dbReference>
<dbReference type="InterPro" id="IPR050585">
    <property type="entry name" value="Xaa-Pro_dipeptidyl-ppase/CocE"/>
</dbReference>
<dbReference type="Gene3D" id="1.10.3020.10">
    <property type="entry name" value="alpha-amino acid ester hydrolase ( Helical cap domain)"/>
    <property type="match status" value="1"/>
</dbReference>
<dbReference type="InterPro" id="IPR029058">
    <property type="entry name" value="AB_hydrolase_fold"/>
</dbReference>
<keyword evidence="5" id="KW-1185">Reference proteome</keyword>
<dbReference type="SUPFAM" id="SSF53474">
    <property type="entry name" value="alpha/beta-Hydrolases"/>
    <property type="match status" value="1"/>
</dbReference>
<dbReference type="EMBL" id="WOEY01000164">
    <property type="protein sequence ID" value="NPT47483.1"/>
    <property type="molecule type" value="Genomic_DNA"/>
</dbReference>
<evidence type="ECO:0000256" key="1">
    <source>
        <dbReference type="ARBA" id="ARBA00022801"/>
    </source>
</evidence>
<sequence length="581" mass="63330">MPQSVSGIEPGQRQLNGPQTSGRDYRNLSMPNLAMDSDYDVSVPMRDGVELRADIHRPVTPGRYPVLVSASPYPRQIQNLGAPLGFVEAGASDFFVPRGYVHVIANIRGTGGSGGTFGFFDGQERRDMHDLVEWTAVQPWSDGNVGMVGISYFAMTQLEAAVEQPAHLKAIFPVAATVDLYEAAVHHGLASTSFLTPFLSMIGMTSGHSSAFYRNRFVDAASYILKTPAIHKRFSTMNGEAAMAGIKGLLKLQHAPHPWDDLWRACVVEHQARDDWWDDRNLLPLLDRVKVPVYLGCDWDNVPLHLPSTFKAYSALVNSPHVRVGMLGTHGLAWPWESLHVEALAWFDHWLKGRDTGILEGPPIRYVMPGAEGWRTADSWPPHATHRALALGADGTLAEDEGTSGTRQLMSSGAGLNRDHPSPVDPASSLTWTSQPLEHDLDIVGDIELKLDAISTAPDTAWMVVLQDVDPSSAAIDVTAGYLRASLREVDESESRLGAPAIPCRKFQAVPTGELVKYRIPLVANARRFRSGHRIQLVIASDDQNPAAPAMLNFRHASVGTSSLNMVGSSSRLILPVLSAS</sequence>
<dbReference type="InterPro" id="IPR013736">
    <property type="entry name" value="Xaa-Pro_dipept_C"/>
</dbReference>
<gene>
    <name evidence="4" type="ORF">GNZ12_40595</name>
</gene>
<dbReference type="PANTHER" id="PTHR43056:SF10">
    <property type="entry name" value="COCE_NOND FAMILY, PUTATIVE (AFU_ORTHOLOGUE AFUA_7G00600)-RELATED"/>
    <property type="match status" value="1"/>
</dbReference>
<dbReference type="InterPro" id="IPR000383">
    <property type="entry name" value="Xaa-Pro-like_dom"/>
</dbReference>
<feature type="region of interest" description="Disordered" evidence="2">
    <location>
        <begin position="397"/>
        <end position="429"/>
    </location>
</feature>
<comment type="caution">
    <text evidence="4">The sequence shown here is derived from an EMBL/GenBank/DDBJ whole genome shotgun (WGS) entry which is preliminary data.</text>
</comment>
<protein>
    <submittedName>
        <fullName evidence="4">CocE/NonD family hydrolase</fullName>
    </submittedName>
</protein>
<reference evidence="4 5" key="1">
    <citation type="submission" date="2019-11" db="EMBL/GenBank/DDBJ databases">
        <title>Metabolism of dissolved organic matter in forest soils.</title>
        <authorList>
            <person name="Cyle K.T."/>
            <person name="Wilhelm R.C."/>
            <person name="Martinez C.E."/>
        </authorList>
    </citation>
    <scope>NUCLEOTIDE SEQUENCE [LARGE SCALE GENOMIC DNA]</scope>
    <source>
        <strain evidence="4 5">1N</strain>
    </source>
</reference>
<dbReference type="NCBIfam" id="TIGR00976">
    <property type="entry name" value="CocE_NonD"/>
    <property type="match status" value="1"/>
</dbReference>
<keyword evidence="1 4" id="KW-0378">Hydrolase</keyword>
<name>A0ABX2C5H6_9BURK</name>
<organism evidence="4 5">
    <name type="scientific">Paraburkholderia solitsugae</name>
    <dbReference type="NCBI Taxonomy" id="2675748"/>
    <lineage>
        <taxon>Bacteria</taxon>
        <taxon>Pseudomonadati</taxon>
        <taxon>Pseudomonadota</taxon>
        <taxon>Betaproteobacteria</taxon>
        <taxon>Burkholderiales</taxon>
        <taxon>Burkholderiaceae</taxon>
        <taxon>Paraburkholderia</taxon>
    </lineage>
</organism>
<evidence type="ECO:0000259" key="3">
    <source>
        <dbReference type="SMART" id="SM00939"/>
    </source>
</evidence>
<evidence type="ECO:0000313" key="4">
    <source>
        <dbReference type="EMBL" id="NPT47483.1"/>
    </source>
</evidence>
<dbReference type="SUPFAM" id="SSF49785">
    <property type="entry name" value="Galactose-binding domain-like"/>
    <property type="match status" value="1"/>
</dbReference>
<dbReference type="GO" id="GO:0016787">
    <property type="term" value="F:hydrolase activity"/>
    <property type="evidence" value="ECO:0007669"/>
    <property type="project" value="UniProtKB-KW"/>
</dbReference>
<evidence type="ECO:0000313" key="5">
    <source>
        <dbReference type="Proteomes" id="UP000652198"/>
    </source>
</evidence>
<dbReference type="InterPro" id="IPR005674">
    <property type="entry name" value="CocE/Ser_esterase"/>
</dbReference>
<dbReference type="Gene3D" id="3.40.50.1820">
    <property type="entry name" value="alpha/beta hydrolase"/>
    <property type="match status" value="1"/>
</dbReference>
<dbReference type="PANTHER" id="PTHR43056">
    <property type="entry name" value="PEPTIDASE S9 PROLYL OLIGOPEPTIDASE"/>
    <property type="match status" value="1"/>
</dbReference>
<dbReference type="Proteomes" id="UP000652198">
    <property type="component" value="Unassembled WGS sequence"/>
</dbReference>
<proteinExistence type="predicted"/>
<feature type="compositionally biased region" description="Polar residues" evidence="2">
    <location>
        <begin position="13"/>
        <end position="22"/>
    </location>
</feature>
<dbReference type="Pfam" id="PF08530">
    <property type="entry name" value="PepX_C"/>
    <property type="match status" value="1"/>
</dbReference>
<evidence type="ECO:0000256" key="2">
    <source>
        <dbReference type="SAM" id="MobiDB-lite"/>
    </source>
</evidence>